<organism evidence="1 2">
    <name type="scientific">Dreissena polymorpha</name>
    <name type="common">Zebra mussel</name>
    <name type="synonym">Mytilus polymorpha</name>
    <dbReference type="NCBI Taxonomy" id="45954"/>
    <lineage>
        <taxon>Eukaryota</taxon>
        <taxon>Metazoa</taxon>
        <taxon>Spiralia</taxon>
        <taxon>Lophotrochozoa</taxon>
        <taxon>Mollusca</taxon>
        <taxon>Bivalvia</taxon>
        <taxon>Autobranchia</taxon>
        <taxon>Heteroconchia</taxon>
        <taxon>Euheterodonta</taxon>
        <taxon>Imparidentia</taxon>
        <taxon>Neoheterodontei</taxon>
        <taxon>Myida</taxon>
        <taxon>Dreissenoidea</taxon>
        <taxon>Dreissenidae</taxon>
        <taxon>Dreissena</taxon>
    </lineage>
</organism>
<dbReference type="EMBL" id="JAIWYP010000006">
    <property type="protein sequence ID" value="KAH3815166.1"/>
    <property type="molecule type" value="Genomic_DNA"/>
</dbReference>
<reference evidence="1" key="1">
    <citation type="journal article" date="2019" name="bioRxiv">
        <title>The Genome of the Zebra Mussel, Dreissena polymorpha: A Resource for Invasive Species Research.</title>
        <authorList>
            <person name="McCartney M.A."/>
            <person name="Auch B."/>
            <person name="Kono T."/>
            <person name="Mallez S."/>
            <person name="Zhang Y."/>
            <person name="Obille A."/>
            <person name="Becker A."/>
            <person name="Abrahante J.E."/>
            <person name="Garbe J."/>
            <person name="Badalamenti J.P."/>
            <person name="Herman A."/>
            <person name="Mangelson H."/>
            <person name="Liachko I."/>
            <person name="Sullivan S."/>
            <person name="Sone E.D."/>
            <person name="Koren S."/>
            <person name="Silverstein K.A.T."/>
            <person name="Beckman K.B."/>
            <person name="Gohl D.M."/>
        </authorList>
    </citation>
    <scope>NUCLEOTIDE SEQUENCE</scope>
    <source>
        <strain evidence="1">Duluth1</strain>
        <tissue evidence="1">Whole animal</tissue>
    </source>
</reference>
<dbReference type="Proteomes" id="UP000828390">
    <property type="component" value="Unassembled WGS sequence"/>
</dbReference>
<evidence type="ECO:0008006" key="3">
    <source>
        <dbReference type="Google" id="ProtNLM"/>
    </source>
</evidence>
<name>A0A9D4JJW8_DREPO</name>
<proteinExistence type="predicted"/>
<accession>A0A9D4JJW8</accession>
<dbReference type="AlphaFoldDB" id="A0A9D4JJW8"/>
<keyword evidence="2" id="KW-1185">Reference proteome</keyword>
<comment type="caution">
    <text evidence="1">The sequence shown here is derived from an EMBL/GenBank/DDBJ whole genome shotgun (WGS) entry which is preliminary data.</text>
</comment>
<evidence type="ECO:0000313" key="2">
    <source>
        <dbReference type="Proteomes" id="UP000828390"/>
    </source>
</evidence>
<reference evidence="1" key="2">
    <citation type="submission" date="2020-11" db="EMBL/GenBank/DDBJ databases">
        <authorList>
            <person name="McCartney M.A."/>
            <person name="Auch B."/>
            <person name="Kono T."/>
            <person name="Mallez S."/>
            <person name="Becker A."/>
            <person name="Gohl D.M."/>
            <person name="Silverstein K.A.T."/>
            <person name="Koren S."/>
            <person name="Bechman K.B."/>
            <person name="Herman A."/>
            <person name="Abrahante J.E."/>
            <person name="Garbe J."/>
        </authorList>
    </citation>
    <scope>NUCLEOTIDE SEQUENCE</scope>
    <source>
        <strain evidence="1">Duluth1</strain>
        <tissue evidence="1">Whole animal</tissue>
    </source>
</reference>
<gene>
    <name evidence="1" type="ORF">DPMN_143688</name>
</gene>
<evidence type="ECO:0000313" key="1">
    <source>
        <dbReference type="EMBL" id="KAH3815166.1"/>
    </source>
</evidence>
<sequence length="191" mass="22155">MDCYAYATVDKFVAIFLTRSKFVKSRYGHPKTTTTDHGSKTKIDDSFPNAQFAVDNYHLWRADGTASGGGVMAYLRSDIDGDRSTLLRVIEDWKRDLDENKYVAIILMDLSKAFDCLPHDLRLLQLEAYGVTDYKIRHPLFPLQRGQVLEFSTVKLQRTIELQLFPKSGQRMEWSELRLFLLFRSYIALFI</sequence>
<protein>
    <recommendedName>
        <fullName evidence="3">Reverse transcriptase domain-containing protein</fullName>
    </recommendedName>
</protein>